<evidence type="ECO:0000256" key="1">
    <source>
        <dbReference type="ARBA" id="ARBA00006538"/>
    </source>
</evidence>
<dbReference type="EMBL" id="CP108169">
    <property type="protein sequence ID" value="WTQ77754.1"/>
    <property type="molecule type" value="Genomic_DNA"/>
</dbReference>
<protein>
    <submittedName>
        <fullName evidence="5">Thioesterase family protein</fullName>
    </submittedName>
</protein>
<dbReference type="AlphaFoldDB" id="A0AAU1M2F2"/>
<dbReference type="InterPro" id="IPR003703">
    <property type="entry name" value="Acyl_CoA_thio"/>
</dbReference>
<dbReference type="Pfam" id="PF13622">
    <property type="entry name" value="4HBT_3"/>
    <property type="match status" value="1"/>
</dbReference>
<dbReference type="SUPFAM" id="SSF54637">
    <property type="entry name" value="Thioesterase/thiol ester dehydrase-isomerase"/>
    <property type="match status" value="2"/>
</dbReference>
<keyword evidence="2" id="KW-0378">Hydrolase</keyword>
<evidence type="ECO:0000313" key="5">
    <source>
        <dbReference type="EMBL" id="WTQ77754.1"/>
    </source>
</evidence>
<evidence type="ECO:0000256" key="2">
    <source>
        <dbReference type="ARBA" id="ARBA00022801"/>
    </source>
</evidence>
<dbReference type="GO" id="GO:0009062">
    <property type="term" value="P:fatty acid catabolic process"/>
    <property type="evidence" value="ECO:0007669"/>
    <property type="project" value="TreeGrafter"/>
</dbReference>
<comment type="similarity">
    <text evidence="1">Belongs to the C/M/P thioester hydrolase family.</text>
</comment>
<dbReference type="GO" id="GO:0047617">
    <property type="term" value="F:fatty acyl-CoA hydrolase activity"/>
    <property type="evidence" value="ECO:0007669"/>
    <property type="project" value="InterPro"/>
</dbReference>
<dbReference type="GO" id="GO:0006637">
    <property type="term" value="P:acyl-CoA metabolic process"/>
    <property type="evidence" value="ECO:0007669"/>
    <property type="project" value="InterPro"/>
</dbReference>
<organism evidence="5">
    <name type="scientific">Streptomyces sp. NBC_00148</name>
    <dbReference type="NCBI Taxonomy" id="2903626"/>
    <lineage>
        <taxon>Bacteria</taxon>
        <taxon>Bacillati</taxon>
        <taxon>Actinomycetota</taxon>
        <taxon>Actinomycetes</taxon>
        <taxon>Kitasatosporales</taxon>
        <taxon>Streptomycetaceae</taxon>
        <taxon>Streptomyces</taxon>
    </lineage>
</organism>
<reference evidence="5" key="1">
    <citation type="submission" date="2022-10" db="EMBL/GenBank/DDBJ databases">
        <title>The complete genomes of actinobacterial strains from the NBC collection.</title>
        <authorList>
            <person name="Joergensen T.S."/>
            <person name="Alvarez Arevalo M."/>
            <person name="Sterndorff E.B."/>
            <person name="Faurdal D."/>
            <person name="Vuksanovic O."/>
            <person name="Mourched A.-S."/>
            <person name="Charusanti P."/>
            <person name="Shaw S."/>
            <person name="Blin K."/>
            <person name="Weber T."/>
        </authorList>
    </citation>
    <scope>NUCLEOTIDE SEQUENCE</scope>
    <source>
        <strain evidence="5">NBC_00148</strain>
    </source>
</reference>
<accession>A0AAU1M2F2</accession>
<dbReference type="Gene3D" id="2.40.160.210">
    <property type="entry name" value="Acyl-CoA thioesterase, double hotdog domain"/>
    <property type="match status" value="1"/>
</dbReference>
<proteinExistence type="inferred from homology"/>
<dbReference type="InterPro" id="IPR049449">
    <property type="entry name" value="TesB_ACOT8-like_N"/>
</dbReference>
<dbReference type="InterPro" id="IPR042171">
    <property type="entry name" value="Acyl-CoA_hotdog"/>
</dbReference>
<dbReference type="PANTHER" id="PTHR11066">
    <property type="entry name" value="ACYL-COA THIOESTERASE"/>
    <property type="match status" value="1"/>
</dbReference>
<dbReference type="Pfam" id="PF20789">
    <property type="entry name" value="4HBT_3C"/>
    <property type="match status" value="1"/>
</dbReference>
<evidence type="ECO:0000259" key="4">
    <source>
        <dbReference type="Pfam" id="PF20789"/>
    </source>
</evidence>
<dbReference type="CDD" id="cd03444">
    <property type="entry name" value="Thioesterase_II_repeat1"/>
    <property type="match status" value="1"/>
</dbReference>
<sequence>MTAVPPWPTTGFDDIRSALEAERTGPDRYRARNVESGIDRTLGSQLLALTVVLAERTHPESTVQSMHAVFHRSGDAARDIEATVESVRYGRTLSTVQVSYAQEEREHCRALVMLTRAEPDFLRHSAEAPAELPGPDACEPFDCGLMPWETRVAGGDAAWSGAAGRPAAVDVWARCKDAADDPALSRALLAFALEGLVVPVGTRPYPAAELERRGGAGQAVVLSQTITFHEPFVLDDWVLMRADNSHAGRGRLHTRIQVFSAGRLVASSSGDGLLRAARPYDSGARP</sequence>
<feature type="domain" description="Acyl-CoA thioesterase-like C-terminal" evidence="4">
    <location>
        <begin position="147"/>
        <end position="268"/>
    </location>
</feature>
<evidence type="ECO:0000259" key="3">
    <source>
        <dbReference type="Pfam" id="PF13622"/>
    </source>
</evidence>
<gene>
    <name evidence="5" type="ORF">OG222_33480</name>
</gene>
<feature type="domain" description="Acyl-CoA thioesterase-like N-terminal HotDog" evidence="3">
    <location>
        <begin position="40"/>
        <end position="113"/>
    </location>
</feature>
<dbReference type="PANTHER" id="PTHR11066:SF34">
    <property type="entry name" value="ACYL-COENZYME A THIOESTERASE 8"/>
    <property type="match status" value="1"/>
</dbReference>
<dbReference type="InterPro" id="IPR049450">
    <property type="entry name" value="ACOT8-like_C"/>
</dbReference>
<dbReference type="InterPro" id="IPR029069">
    <property type="entry name" value="HotDog_dom_sf"/>
</dbReference>
<name>A0AAU1M2F2_9ACTN</name>